<accession>A0A0U4DF35</accession>
<keyword evidence="2" id="KW-1185">Reference proteome</keyword>
<dbReference type="KEGG" id="ptx:ABW99_03855"/>
<organism evidence="1 2">
    <name type="scientific">Pandoraea thiooxydans</name>
    <dbReference type="NCBI Taxonomy" id="445709"/>
    <lineage>
        <taxon>Bacteria</taxon>
        <taxon>Pseudomonadati</taxon>
        <taxon>Pseudomonadota</taxon>
        <taxon>Betaproteobacteria</taxon>
        <taxon>Burkholderiales</taxon>
        <taxon>Burkholderiaceae</taxon>
        <taxon>Pandoraea</taxon>
    </lineage>
</organism>
<evidence type="ECO:0000313" key="2">
    <source>
        <dbReference type="Proteomes" id="UP000036700"/>
    </source>
</evidence>
<evidence type="ECO:0008006" key="3">
    <source>
        <dbReference type="Google" id="ProtNLM"/>
    </source>
</evidence>
<protein>
    <recommendedName>
        <fullName evidence="3">Bacterial collagen-like protein middle domain-containing protein</fullName>
    </recommendedName>
</protein>
<gene>
    <name evidence="1" type="ORF">ABW99_03855</name>
</gene>
<dbReference type="STRING" id="445709.ABW99_03855"/>
<evidence type="ECO:0000313" key="1">
    <source>
        <dbReference type="EMBL" id="ALX34863.1"/>
    </source>
</evidence>
<name>A0A0U4DF35_9BURK</name>
<sequence length="215" mass="19702">MSQAQPEGTSVHSSTHIHYKPKRLAVPAGGVANSPLSGLSANTSNDVVVDTSALPLPVSLPVPVVAIQSTVGTDGVQLSDTIGGKPILPPINLPGLSSLPGISGASDLLAPVTGVVASVTGALGGAAGSGSPLAPVTGVVSGLTGALGSATGGSSPLAPVTGVVSGIGGATGNATGGGSPLAPVTGLVSGLTGALGGVAGKGGAGAPLAGVLGKL</sequence>
<dbReference type="EMBL" id="CP011568">
    <property type="protein sequence ID" value="ALX34863.1"/>
    <property type="molecule type" value="Genomic_DNA"/>
</dbReference>
<dbReference type="Proteomes" id="UP000036700">
    <property type="component" value="Chromosome"/>
</dbReference>
<reference evidence="2" key="1">
    <citation type="submission" date="2015-06" db="EMBL/GenBank/DDBJ databases">
        <authorList>
            <person name="Hoefler B.C."/>
            <person name="Straight P.D."/>
        </authorList>
    </citation>
    <scope>NUCLEOTIDE SEQUENCE [LARGE SCALE GENOMIC DNA]</scope>
    <source>
        <strain evidence="2">DSM 25325</strain>
    </source>
</reference>
<proteinExistence type="predicted"/>
<dbReference type="AlphaFoldDB" id="A0A0U4DF35"/>